<sequence>MGAAPWMSSPAPLDRVANTADSVIGTRIVDGEALMHGKATHGFSIRSGISGDVYVGRALIDMYAKCGRSKRLVLFWIGCTRNLVSLNVILVGLSGLRYANLDWFIGNRFKRPLAEDLIKAGAKFIQAIQTNTMKSVPEQKYI</sequence>
<proteinExistence type="predicted"/>
<accession>A0ACC0M789</accession>
<dbReference type="Proteomes" id="UP001062846">
    <property type="component" value="Chromosome 10"/>
</dbReference>
<protein>
    <submittedName>
        <fullName evidence="1">Uncharacterized protein</fullName>
    </submittedName>
</protein>
<name>A0ACC0M789_RHOML</name>
<gene>
    <name evidence="1" type="ORF">RHMOL_Rhmol10G0282200</name>
</gene>
<dbReference type="EMBL" id="CM046397">
    <property type="protein sequence ID" value="KAI8536767.1"/>
    <property type="molecule type" value="Genomic_DNA"/>
</dbReference>
<keyword evidence="2" id="KW-1185">Reference proteome</keyword>
<reference evidence="1" key="1">
    <citation type="submission" date="2022-02" db="EMBL/GenBank/DDBJ databases">
        <title>Plant Genome Project.</title>
        <authorList>
            <person name="Zhang R.-G."/>
        </authorList>
    </citation>
    <scope>NUCLEOTIDE SEQUENCE</scope>
    <source>
        <strain evidence="1">AT1</strain>
    </source>
</reference>
<evidence type="ECO:0000313" key="1">
    <source>
        <dbReference type="EMBL" id="KAI8536767.1"/>
    </source>
</evidence>
<comment type="caution">
    <text evidence="1">The sequence shown here is derived from an EMBL/GenBank/DDBJ whole genome shotgun (WGS) entry which is preliminary data.</text>
</comment>
<organism evidence="1 2">
    <name type="scientific">Rhododendron molle</name>
    <name type="common">Chinese azalea</name>
    <name type="synonym">Azalea mollis</name>
    <dbReference type="NCBI Taxonomy" id="49168"/>
    <lineage>
        <taxon>Eukaryota</taxon>
        <taxon>Viridiplantae</taxon>
        <taxon>Streptophyta</taxon>
        <taxon>Embryophyta</taxon>
        <taxon>Tracheophyta</taxon>
        <taxon>Spermatophyta</taxon>
        <taxon>Magnoliopsida</taxon>
        <taxon>eudicotyledons</taxon>
        <taxon>Gunneridae</taxon>
        <taxon>Pentapetalae</taxon>
        <taxon>asterids</taxon>
        <taxon>Ericales</taxon>
        <taxon>Ericaceae</taxon>
        <taxon>Ericoideae</taxon>
        <taxon>Rhodoreae</taxon>
        <taxon>Rhododendron</taxon>
    </lineage>
</organism>
<evidence type="ECO:0000313" key="2">
    <source>
        <dbReference type="Proteomes" id="UP001062846"/>
    </source>
</evidence>